<dbReference type="EMBL" id="JBHUMP010000002">
    <property type="protein sequence ID" value="MFD2738796.1"/>
    <property type="molecule type" value="Genomic_DNA"/>
</dbReference>
<dbReference type="CDD" id="cd11669">
    <property type="entry name" value="TTHB210-like"/>
    <property type="match status" value="1"/>
</dbReference>
<gene>
    <name evidence="3" type="ORF">ACFSUD_04355</name>
</gene>
<reference evidence="4" key="1">
    <citation type="journal article" date="2019" name="Int. J. Syst. Evol. Microbiol.">
        <title>The Global Catalogue of Microorganisms (GCM) 10K type strain sequencing project: providing services to taxonomists for standard genome sequencing and annotation.</title>
        <authorList>
            <consortium name="The Broad Institute Genomics Platform"/>
            <consortium name="The Broad Institute Genome Sequencing Center for Infectious Disease"/>
            <person name="Wu L."/>
            <person name="Ma J."/>
        </authorList>
    </citation>
    <scope>NUCLEOTIDE SEQUENCE [LARGE SCALE GENOMIC DNA]</scope>
    <source>
        <strain evidence="4">TISTR 2562</strain>
    </source>
</reference>
<evidence type="ECO:0000256" key="1">
    <source>
        <dbReference type="SAM" id="SignalP"/>
    </source>
</evidence>
<keyword evidence="4" id="KW-1185">Reference proteome</keyword>
<keyword evidence="1" id="KW-0732">Signal</keyword>
<protein>
    <submittedName>
        <fullName evidence="3">DUF5602 domain-containing protein</fullName>
    </submittedName>
</protein>
<evidence type="ECO:0000313" key="4">
    <source>
        <dbReference type="Proteomes" id="UP001597474"/>
    </source>
</evidence>
<comment type="caution">
    <text evidence="3">The sequence shown here is derived from an EMBL/GenBank/DDBJ whole genome shotgun (WGS) entry which is preliminary data.</text>
</comment>
<feature type="signal peptide" evidence="1">
    <location>
        <begin position="1"/>
        <end position="22"/>
    </location>
</feature>
<dbReference type="Gene3D" id="3.30.200.270">
    <property type="match status" value="1"/>
</dbReference>
<evidence type="ECO:0000313" key="3">
    <source>
        <dbReference type="EMBL" id="MFD2738796.1"/>
    </source>
</evidence>
<dbReference type="InterPro" id="IPR040832">
    <property type="entry name" value="TTHB210-like_dom"/>
</dbReference>
<evidence type="ECO:0000259" key="2">
    <source>
        <dbReference type="Pfam" id="PF18197"/>
    </source>
</evidence>
<organism evidence="3 4">
    <name type="scientific">Sulfitobacter aestuarii</name>
    <dbReference type="NCBI Taxonomy" id="2161676"/>
    <lineage>
        <taxon>Bacteria</taxon>
        <taxon>Pseudomonadati</taxon>
        <taxon>Pseudomonadota</taxon>
        <taxon>Alphaproteobacteria</taxon>
        <taxon>Rhodobacterales</taxon>
        <taxon>Roseobacteraceae</taxon>
        <taxon>Sulfitobacter</taxon>
    </lineage>
</organism>
<feature type="domain" description="TTHB210-like" evidence="2">
    <location>
        <begin position="73"/>
        <end position="113"/>
    </location>
</feature>
<dbReference type="Proteomes" id="UP001597474">
    <property type="component" value="Unassembled WGS sequence"/>
</dbReference>
<dbReference type="Pfam" id="PF18197">
    <property type="entry name" value="TTHB210-like"/>
    <property type="match status" value="1"/>
</dbReference>
<feature type="chain" id="PRO_5045576674" evidence="1">
    <location>
        <begin position="23"/>
        <end position="142"/>
    </location>
</feature>
<dbReference type="InterPro" id="IPR033786">
    <property type="entry name" value="TTHB210-like"/>
</dbReference>
<proteinExistence type="predicted"/>
<sequence length="142" mass="15055">MMTRFLSALAALSLLPVTAAFAQAPAEAVASHPPQAPYQKVSELVALPDFLPGIGELYVDPETLPVGPFVAYDRDGAVVSTIYMIPIADLNPEQSFDNLAVPGGSVDHTDIYYNAGHPGVEQPHVHIVLWHVAPDGEASVAE</sequence>
<accession>A0ABW5TYV6</accession>
<dbReference type="RefSeq" id="WP_386371812.1">
    <property type="nucleotide sequence ID" value="NZ_JBHUMP010000002.1"/>
</dbReference>
<name>A0ABW5TYV6_9RHOB</name>